<evidence type="ECO:0000256" key="2">
    <source>
        <dbReference type="SAM" id="MobiDB-lite"/>
    </source>
</evidence>
<dbReference type="AlphaFoldDB" id="A0A9W4UQY6"/>
<dbReference type="InterPro" id="IPR056043">
    <property type="entry name" value="DUF7626"/>
</dbReference>
<dbReference type="EMBL" id="CAOQHR010000010">
    <property type="protein sequence ID" value="CAI6340224.1"/>
    <property type="molecule type" value="Genomic_DNA"/>
</dbReference>
<feature type="region of interest" description="Disordered" evidence="2">
    <location>
        <begin position="371"/>
        <end position="405"/>
    </location>
</feature>
<name>A0A9W4UQY6_9PLEO</name>
<feature type="domain" description="DUF7626" evidence="3">
    <location>
        <begin position="163"/>
        <end position="217"/>
    </location>
</feature>
<feature type="compositionally biased region" description="Basic and acidic residues" evidence="2">
    <location>
        <begin position="382"/>
        <end position="405"/>
    </location>
</feature>
<dbReference type="PANTHER" id="PTHR35711">
    <property type="entry name" value="EXPRESSED PROTEIN"/>
    <property type="match status" value="1"/>
</dbReference>
<feature type="compositionally biased region" description="Acidic residues" evidence="2">
    <location>
        <begin position="507"/>
        <end position="526"/>
    </location>
</feature>
<feature type="region of interest" description="Disordered" evidence="2">
    <location>
        <begin position="507"/>
        <end position="530"/>
    </location>
</feature>
<feature type="region of interest" description="Disordered" evidence="2">
    <location>
        <begin position="1"/>
        <end position="36"/>
    </location>
</feature>
<feature type="region of interest" description="Disordered" evidence="2">
    <location>
        <begin position="114"/>
        <end position="153"/>
    </location>
</feature>
<accession>A0A9W4UQY6</accession>
<protein>
    <recommendedName>
        <fullName evidence="3">DUF7626 domain-containing protein</fullName>
    </recommendedName>
</protein>
<feature type="compositionally biased region" description="Acidic residues" evidence="2">
    <location>
        <begin position="13"/>
        <end position="23"/>
    </location>
</feature>
<evidence type="ECO:0000313" key="5">
    <source>
        <dbReference type="Proteomes" id="UP001152607"/>
    </source>
</evidence>
<comment type="caution">
    <text evidence="4">The sequence shown here is derived from an EMBL/GenBank/DDBJ whole genome shotgun (WGS) entry which is preliminary data.</text>
</comment>
<keyword evidence="1" id="KW-0175">Coiled coil</keyword>
<dbReference type="PANTHER" id="PTHR35711:SF1">
    <property type="entry name" value="ECTODERMAL, ISOFORM F"/>
    <property type="match status" value="1"/>
</dbReference>
<organism evidence="4 5">
    <name type="scientific">Periconia digitata</name>
    <dbReference type="NCBI Taxonomy" id="1303443"/>
    <lineage>
        <taxon>Eukaryota</taxon>
        <taxon>Fungi</taxon>
        <taxon>Dikarya</taxon>
        <taxon>Ascomycota</taxon>
        <taxon>Pezizomycotina</taxon>
        <taxon>Dothideomycetes</taxon>
        <taxon>Pleosporomycetidae</taxon>
        <taxon>Pleosporales</taxon>
        <taxon>Massarineae</taxon>
        <taxon>Periconiaceae</taxon>
        <taxon>Periconia</taxon>
    </lineage>
</organism>
<dbReference type="Pfam" id="PF24625">
    <property type="entry name" value="DUF7626"/>
    <property type="match status" value="1"/>
</dbReference>
<proteinExistence type="predicted"/>
<evidence type="ECO:0000256" key="1">
    <source>
        <dbReference type="SAM" id="Coils"/>
    </source>
</evidence>
<dbReference type="OrthoDB" id="5321209at2759"/>
<keyword evidence="5" id="KW-1185">Reference proteome</keyword>
<evidence type="ECO:0000313" key="4">
    <source>
        <dbReference type="EMBL" id="CAI6340224.1"/>
    </source>
</evidence>
<sequence>MSEEALTFTHDDDVGDDELDLDNESMSSGIDNEDDEDFVLDEDANADADDDNDFALQGYDDYRVATPEHDDDDGVEALAPKRSRPAYHKRSVRAAQRSGRRVTFDADLEDNTILTFDGDDSDNDAGSKKKPRAMTSRLPGTFGRRNRDKGSTLPAYHKKVGADLDSDDELLLEMRDNGYSDRQIADRLAMEGRVRYDTKSIATRVYRLRQAQAQHVDYLLKEGYVEWRVEDDELLMRAYDLADIEIRYEMERLRAWRFRKVSDYIRRLNKTTTFSPEACAERYIALVKGTAVIPQEVDDDPDARKIEQLEYVSKREHERETAIREQEKLDEEKRRLQHEAKEINAKKAAEVAARREAKENERTNRAVMRATKAQLRQQRAVENTRKREERKSQLEANKKRIDREKRTRSRMNDIYGLDKVKIVARHAADPRMSLSRTQIAALCEQRLLDADGSKKDLLDRIQKQDKAYDAIELKDLCSQRKIPPGGNKSVMKYQLALFESRSFDYNDADVDDDGDDDEEIDGDDESVSGLHAGSALDDAILDFADSDDADGMSDFE</sequence>
<evidence type="ECO:0000259" key="3">
    <source>
        <dbReference type="Pfam" id="PF24625"/>
    </source>
</evidence>
<dbReference type="Proteomes" id="UP001152607">
    <property type="component" value="Unassembled WGS sequence"/>
</dbReference>
<feature type="coiled-coil region" evidence="1">
    <location>
        <begin position="315"/>
        <end position="349"/>
    </location>
</feature>
<reference evidence="4" key="1">
    <citation type="submission" date="2023-01" db="EMBL/GenBank/DDBJ databases">
        <authorList>
            <person name="Van Ghelder C."/>
            <person name="Rancurel C."/>
        </authorList>
    </citation>
    <scope>NUCLEOTIDE SEQUENCE</scope>
    <source>
        <strain evidence="4">CNCM I-4278</strain>
    </source>
</reference>
<gene>
    <name evidence="4" type="ORF">PDIGIT_LOCUS13399</name>
</gene>